<proteinExistence type="predicted"/>
<gene>
    <name evidence="2" type="ORF">OSB1V03_LOCUS14933</name>
</gene>
<evidence type="ECO:0008006" key="4">
    <source>
        <dbReference type="Google" id="ProtNLM"/>
    </source>
</evidence>
<dbReference type="Proteomes" id="UP000759131">
    <property type="component" value="Unassembled WGS sequence"/>
</dbReference>
<dbReference type="GO" id="GO:0016020">
    <property type="term" value="C:membrane"/>
    <property type="evidence" value="ECO:0007669"/>
    <property type="project" value="InterPro"/>
</dbReference>
<name>A0A7R9Q6T6_9ACAR</name>
<keyword evidence="1" id="KW-1133">Transmembrane helix</keyword>
<feature type="transmembrane region" description="Helical" evidence="1">
    <location>
        <begin position="22"/>
        <end position="44"/>
    </location>
</feature>
<organism evidence="2">
    <name type="scientific">Medioppia subpectinata</name>
    <dbReference type="NCBI Taxonomy" id="1979941"/>
    <lineage>
        <taxon>Eukaryota</taxon>
        <taxon>Metazoa</taxon>
        <taxon>Ecdysozoa</taxon>
        <taxon>Arthropoda</taxon>
        <taxon>Chelicerata</taxon>
        <taxon>Arachnida</taxon>
        <taxon>Acari</taxon>
        <taxon>Acariformes</taxon>
        <taxon>Sarcoptiformes</taxon>
        <taxon>Oribatida</taxon>
        <taxon>Brachypylina</taxon>
        <taxon>Oppioidea</taxon>
        <taxon>Oppiidae</taxon>
        <taxon>Medioppia</taxon>
    </lineage>
</organism>
<accession>A0A7R9Q6T6</accession>
<dbReference type="EMBL" id="CAJPIZ010014831">
    <property type="protein sequence ID" value="CAG2114967.1"/>
    <property type="molecule type" value="Genomic_DNA"/>
</dbReference>
<feature type="transmembrane region" description="Helical" evidence="1">
    <location>
        <begin position="56"/>
        <end position="80"/>
    </location>
</feature>
<dbReference type="EMBL" id="OC869406">
    <property type="protein sequence ID" value="CAD7634537.1"/>
    <property type="molecule type" value="Genomic_DNA"/>
</dbReference>
<keyword evidence="1" id="KW-0812">Transmembrane</keyword>
<dbReference type="AlphaFoldDB" id="A0A7R9Q6T6"/>
<evidence type="ECO:0000313" key="2">
    <source>
        <dbReference type="EMBL" id="CAD7634537.1"/>
    </source>
</evidence>
<dbReference type="OrthoDB" id="6527327at2759"/>
<feature type="transmembrane region" description="Helical" evidence="1">
    <location>
        <begin position="100"/>
        <end position="133"/>
    </location>
</feature>
<protein>
    <recommendedName>
        <fullName evidence="4">Calcium channel flower</fullName>
    </recommendedName>
</protein>
<sequence>MCIWIPLSAPVNDGQHTWLELWATRICTVLGLVLFINAFIAIFWPWCIPPALMQMVASVIIISIEGPTFVEFLAFAAPVSRFFEDKSPWTKVIVYATLTMLPFIIGLSITCFSIAFIVGFLNSLAVTLIYIFLIRTASTGRANNVEAYGGGPPPVVSPSAQTFPAPAPTTNTT</sequence>
<dbReference type="Pfam" id="PF10233">
    <property type="entry name" value="Cg6151-P"/>
    <property type="match status" value="1"/>
</dbReference>
<reference evidence="2" key="1">
    <citation type="submission" date="2020-11" db="EMBL/GenBank/DDBJ databases">
        <authorList>
            <person name="Tran Van P."/>
        </authorList>
    </citation>
    <scope>NUCLEOTIDE SEQUENCE</scope>
</reference>
<evidence type="ECO:0000256" key="1">
    <source>
        <dbReference type="SAM" id="Phobius"/>
    </source>
</evidence>
<keyword evidence="1" id="KW-0472">Membrane</keyword>
<dbReference type="InterPro" id="IPR019365">
    <property type="entry name" value="TVP18/Ca-channel_flower"/>
</dbReference>
<evidence type="ECO:0000313" key="3">
    <source>
        <dbReference type="Proteomes" id="UP000759131"/>
    </source>
</evidence>
<keyword evidence="3" id="KW-1185">Reference proteome</keyword>